<name>A0A6D2LGG6_9BRAS</name>
<evidence type="ECO:0000313" key="5">
    <source>
        <dbReference type="Proteomes" id="UP000467841"/>
    </source>
</evidence>
<dbReference type="OrthoDB" id="1104106at2759"/>
<organism evidence="4 5">
    <name type="scientific">Microthlaspi erraticum</name>
    <dbReference type="NCBI Taxonomy" id="1685480"/>
    <lineage>
        <taxon>Eukaryota</taxon>
        <taxon>Viridiplantae</taxon>
        <taxon>Streptophyta</taxon>
        <taxon>Embryophyta</taxon>
        <taxon>Tracheophyta</taxon>
        <taxon>Spermatophyta</taxon>
        <taxon>Magnoliopsida</taxon>
        <taxon>eudicotyledons</taxon>
        <taxon>Gunneridae</taxon>
        <taxon>Pentapetalae</taxon>
        <taxon>rosids</taxon>
        <taxon>malvids</taxon>
        <taxon>Brassicales</taxon>
        <taxon>Brassicaceae</taxon>
        <taxon>Coluteocarpeae</taxon>
        <taxon>Microthlaspi</taxon>
    </lineage>
</organism>
<feature type="domain" description="C-JID" evidence="3">
    <location>
        <begin position="541"/>
        <end position="688"/>
    </location>
</feature>
<dbReference type="PANTHER" id="PTHR11017">
    <property type="entry name" value="LEUCINE-RICH REPEAT-CONTAINING PROTEIN"/>
    <property type="match status" value="1"/>
</dbReference>
<keyword evidence="1" id="KW-0433">Leucine-rich repeat</keyword>
<dbReference type="InterPro" id="IPR045344">
    <property type="entry name" value="C-JID"/>
</dbReference>
<evidence type="ECO:0000313" key="4">
    <source>
        <dbReference type="EMBL" id="CAA7059300.1"/>
    </source>
</evidence>
<comment type="caution">
    <text evidence="4">The sequence shown here is derived from an EMBL/GenBank/DDBJ whole genome shotgun (WGS) entry which is preliminary data.</text>
</comment>
<dbReference type="AlphaFoldDB" id="A0A6D2LGG6"/>
<reference evidence="4" key="1">
    <citation type="submission" date="2020-01" db="EMBL/GenBank/DDBJ databases">
        <authorList>
            <person name="Mishra B."/>
        </authorList>
    </citation>
    <scope>NUCLEOTIDE SEQUENCE [LARGE SCALE GENOMIC DNA]</scope>
</reference>
<proteinExistence type="predicted"/>
<gene>
    <name evidence="4" type="ORF">MERR_LOCUS46536</name>
</gene>
<sequence>MLTDQQKDAFLDIASFFVSEDEDHVTSLLASKDSHDESCEVGDLADKFMLSVSTGKIEMPRILCSLGKELSSFASFEDNLGKSRLWDHDKVIKALTTNEKTDSTVRGILLDVSKLEKGIAIATNKLALMPNLRYLKIFDSSCPRQCEAVDVVECKIHVPDGLDMPLKKIRYLHWLKFPSKQLPSNFDAGSLIDLRLPYSKIKCIWEAVKATPNLKWVDLSHSTELIDLSALCQAESLQRLNLEGCTKLVHLPKDTAKMKSLAFLNLRRCTSLLSLPEMENLTCLTTLILSDCSNFYDFRVKSKNLEHLHLDGTEIKKLPETIKKLQRLIVLNLKDCKMLESLPDCLGKLKALEELILSGCSRLMSFPVIKENMENLQILLLDGTKFRDVPEILLVCFNSDQVNLLRSPRTTNGLSLLRRLCLSGNDMIKSLQSNINDLYHLKLIDLKYCKSLVSISTLPPNLQCLDAHACVLLKTVASPLARLMPTEQVSSSFIFTNCEKLEHVAKNEITCYGHNKGRFLSETLNRHNKGLSFEALVTTCFPGSEVPAWFSHKASGAVLEPELPRHWSESGFVGIALCAIVLFQEQKIKNNNLQVNCICDFNNVKTSSSYFSCPVGGLSETGSEQRTINSTHVFIGYTNWLNVKKCQEEDGKKGCVPTKASIKFQVTNDIGEVTNCEVLKCGFSLVYETGQA</sequence>
<dbReference type="Pfam" id="PF20160">
    <property type="entry name" value="C-JID"/>
    <property type="match status" value="1"/>
</dbReference>
<dbReference type="GO" id="GO:0006952">
    <property type="term" value="P:defense response"/>
    <property type="evidence" value="ECO:0007669"/>
    <property type="project" value="InterPro"/>
</dbReference>
<dbReference type="SUPFAM" id="SSF52058">
    <property type="entry name" value="L domain-like"/>
    <property type="match status" value="1"/>
</dbReference>
<dbReference type="EMBL" id="CACVBM020001762">
    <property type="protein sequence ID" value="CAA7059300.1"/>
    <property type="molecule type" value="Genomic_DNA"/>
</dbReference>
<dbReference type="Gene3D" id="3.80.10.10">
    <property type="entry name" value="Ribonuclease Inhibitor"/>
    <property type="match status" value="2"/>
</dbReference>
<evidence type="ECO:0000259" key="3">
    <source>
        <dbReference type="Pfam" id="PF20160"/>
    </source>
</evidence>
<dbReference type="InterPro" id="IPR044974">
    <property type="entry name" value="Disease_R_plants"/>
</dbReference>
<keyword evidence="5" id="KW-1185">Reference proteome</keyword>
<dbReference type="InterPro" id="IPR032675">
    <property type="entry name" value="LRR_dom_sf"/>
</dbReference>
<protein>
    <recommendedName>
        <fullName evidence="3">C-JID domain-containing protein</fullName>
    </recommendedName>
</protein>
<dbReference type="FunFam" id="3.80.10.10:FF:000386">
    <property type="entry name" value="Disease resistance protein RPS4"/>
    <property type="match status" value="1"/>
</dbReference>
<dbReference type="Proteomes" id="UP000467841">
    <property type="component" value="Unassembled WGS sequence"/>
</dbReference>
<accession>A0A6D2LGG6</accession>
<evidence type="ECO:0000256" key="2">
    <source>
        <dbReference type="ARBA" id="ARBA00022737"/>
    </source>
</evidence>
<dbReference type="PANTHER" id="PTHR11017:SF589">
    <property type="entry name" value="ADP-RIBOSYL CYCLASE_CYCLIC ADP-RIBOSE HYDROLASE-RELATED"/>
    <property type="match status" value="1"/>
</dbReference>
<evidence type="ECO:0000256" key="1">
    <source>
        <dbReference type="ARBA" id="ARBA00022614"/>
    </source>
</evidence>
<keyword evidence="2" id="KW-0677">Repeat</keyword>